<dbReference type="InterPro" id="IPR037401">
    <property type="entry name" value="SnoaL-like"/>
</dbReference>
<dbReference type="AlphaFoldDB" id="A0A1I7DCF1"/>
<dbReference type="OrthoDB" id="2674149at2"/>
<protein>
    <submittedName>
        <fullName evidence="2">Anthranilate 1,2-dioxygenase small subunit</fullName>
    </submittedName>
</protein>
<feature type="domain" description="SnoaL-like" evidence="1">
    <location>
        <begin position="13"/>
        <end position="146"/>
    </location>
</feature>
<dbReference type="GO" id="GO:0051213">
    <property type="term" value="F:dioxygenase activity"/>
    <property type="evidence" value="ECO:0007669"/>
    <property type="project" value="UniProtKB-KW"/>
</dbReference>
<dbReference type="SUPFAM" id="SSF54427">
    <property type="entry name" value="NTF2-like"/>
    <property type="match status" value="1"/>
</dbReference>
<sequence>MKPTPSPFPPELTREIATLYEDYAAVVDSCNLEEWPGYFTDDCLYRVIPRENYDAGLSHATIYCEGIGMVRDRAAATRDCTVYEPRYLRHFLSGVRISKIESEVIHATGSFLVIESVSDMQPYVLLVGQYVDRIVAGPDGMKFKERSCVYDNYRIFNSLVFPV</sequence>
<keyword evidence="2" id="KW-0223">Dioxygenase</keyword>
<dbReference type="Pfam" id="PF13577">
    <property type="entry name" value="SnoaL_4"/>
    <property type="match status" value="1"/>
</dbReference>
<name>A0A1I7DCF1_9BURK</name>
<evidence type="ECO:0000259" key="1">
    <source>
        <dbReference type="Pfam" id="PF13577"/>
    </source>
</evidence>
<evidence type="ECO:0000313" key="3">
    <source>
        <dbReference type="Proteomes" id="UP000198844"/>
    </source>
</evidence>
<keyword evidence="2" id="KW-0560">Oxidoreductase</keyword>
<dbReference type="InterPro" id="IPR032710">
    <property type="entry name" value="NTF2-like_dom_sf"/>
</dbReference>
<evidence type="ECO:0000313" key="2">
    <source>
        <dbReference type="EMBL" id="SFU09369.1"/>
    </source>
</evidence>
<dbReference type="RefSeq" id="WP_093635286.1">
    <property type="nucleotide sequence ID" value="NZ_FPBH01000009.1"/>
</dbReference>
<dbReference type="EMBL" id="FPBH01000009">
    <property type="protein sequence ID" value="SFU09369.1"/>
    <property type="molecule type" value="Genomic_DNA"/>
</dbReference>
<dbReference type="Gene3D" id="3.10.450.50">
    <property type="match status" value="1"/>
</dbReference>
<organism evidence="2 3">
    <name type="scientific">Paraburkholderia aspalathi</name>
    <dbReference type="NCBI Taxonomy" id="1324617"/>
    <lineage>
        <taxon>Bacteria</taxon>
        <taxon>Pseudomonadati</taxon>
        <taxon>Pseudomonadota</taxon>
        <taxon>Betaproteobacteria</taxon>
        <taxon>Burkholderiales</taxon>
        <taxon>Burkholderiaceae</taxon>
        <taxon>Paraburkholderia</taxon>
    </lineage>
</organism>
<reference evidence="2 3" key="1">
    <citation type="submission" date="2016-10" db="EMBL/GenBank/DDBJ databases">
        <authorList>
            <person name="de Groot N.N."/>
        </authorList>
    </citation>
    <scope>NUCLEOTIDE SEQUENCE [LARGE SCALE GENOMIC DNA]</scope>
    <source>
        <strain evidence="2 3">LMG 27731</strain>
    </source>
</reference>
<gene>
    <name evidence="2" type="ORF">SAMN05192563_1009152</name>
</gene>
<dbReference type="Proteomes" id="UP000198844">
    <property type="component" value="Unassembled WGS sequence"/>
</dbReference>
<accession>A0A1I7DCF1</accession>
<proteinExistence type="predicted"/>